<evidence type="ECO:0000256" key="1">
    <source>
        <dbReference type="ARBA" id="ARBA00022723"/>
    </source>
</evidence>
<keyword evidence="1" id="KW-0479">Metal-binding</keyword>
<dbReference type="GO" id="GO:0003677">
    <property type="term" value="F:DNA binding"/>
    <property type="evidence" value="ECO:0007669"/>
    <property type="project" value="InterPro"/>
</dbReference>
<feature type="domain" description="BED-type" evidence="4">
    <location>
        <begin position="4"/>
        <end position="48"/>
    </location>
</feature>
<organism evidence="7">
    <name type="scientific">Enterobius vermicularis</name>
    <name type="common">Human pinworm</name>
    <dbReference type="NCBI Taxonomy" id="51028"/>
    <lineage>
        <taxon>Eukaryota</taxon>
        <taxon>Metazoa</taxon>
        <taxon>Ecdysozoa</taxon>
        <taxon>Nematoda</taxon>
        <taxon>Chromadorea</taxon>
        <taxon>Rhabditida</taxon>
        <taxon>Spirurina</taxon>
        <taxon>Oxyuridomorpha</taxon>
        <taxon>Oxyuroidea</taxon>
        <taxon>Oxyuridae</taxon>
        <taxon>Enterobius</taxon>
    </lineage>
</organism>
<dbReference type="InterPro" id="IPR003656">
    <property type="entry name" value="Znf_BED"/>
</dbReference>
<dbReference type="AlphaFoldDB" id="A0A0N4V4H1"/>
<dbReference type="SUPFAM" id="SSF57667">
    <property type="entry name" value="beta-beta-alpha zinc fingers"/>
    <property type="match status" value="1"/>
</dbReference>
<dbReference type="SMART" id="SM00614">
    <property type="entry name" value="ZnF_BED"/>
    <property type="match status" value="1"/>
</dbReference>
<reference evidence="7" key="1">
    <citation type="submission" date="2017-02" db="UniProtKB">
        <authorList>
            <consortium name="WormBaseParasite"/>
        </authorList>
    </citation>
    <scope>IDENTIFICATION</scope>
</reference>
<sequence length="237" mass="26878">MGRSVVWNYFQKNEYGAVCEIKGCKKQLRRKKGSGSTKQFWDHLKHCHHLIYETLQKDEKAGKNPNDMERRESEMEMIGPGPSQVCEQITLEGCLNRGCEKKLRNVPSLKITVESNMLFSYIDAKALKELLEKAYPGSIITLWLSRARAEVRVGKSLGPSRVQISSELSGTGSSVRIGHKVLQFWCFELCHAFFLNLGCPELSSNYVFCESLIPTKDLKRCMFGTATLWSVDEGMTL</sequence>
<dbReference type="Proteomes" id="UP000274131">
    <property type="component" value="Unassembled WGS sequence"/>
</dbReference>
<gene>
    <name evidence="5" type="ORF">EVEC_LOCUS4708</name>
</gene>
<evidence type="ECO:0000256" key="2">
    <source>
        <dbReference type="ARBA" id="ARBA00022771"/>
    </source>
</evidence>
<dbReference type="GO" id="GO:0008270">
    <property type="term" value="F:zinc ion binding"/>
    <property type="evidence" value="ECO:0007669"/>
    <property type="project" value="UniProtKB-KW"/>
</dbReference>
<evidence type="ECO:0000256" key="3">
    <source>
        <dbReference type="ARBA" id="ARBA00022833"/>
    </source>
</evidence>
<accession>A0A0N4V4H1</accession>
<dbReference type="WBParaSite" id="EVEC_0000502401-mRNA-1">
    <property type="protein sequence ID" value="EVEC_0000502401-mRNA-1"/>
    <property type="gene ID" value="EVEC_0000502401"/>
</dbReference>
<keyword evidence="2" id="KW-0863">Zinc-finger</keyword>
<dbReference type="Pfam" id="PF02892">
    <property type="entry name" value="zf-BED"/>
    <property type="match status" value="1"/>
</dbReference>
<evidence type="ECO:0000259" key="4">
    <source>
        <dbReference type="Pfam" id="PF02892"/>
    </source>
</evidence>
<keyword evidence="6" id="KW-1185">Reference proteome</keyword>
<evidence type="ECO:0000313" key="6">
    <source>
        <dbReference type="Proteomes" id="UP000274131"/>
    </source>
</evidence>
<name>A0A0N4V4H1_ENTVE</name>
<keyword evidence="3" id="KW-0862">Zinc</keyword>
<dbReference type="EMBL" id="UXUI01007935">
    <property type="protein sequence ID" value="VDD89957.1"/>
    <property type="molecule type" value="Genomic_DNA"/>
</dbReference>
<evidence type="ECO:0000313" key="7">
    <source>
        <dbReference type="WBParaSite" id="EVEC_0000502401-mRNA-1"/>
    </source>
</evidence>
<protein>
    <submittedName>
        <fullName evidence="7">BED-type domain-containing protein</fullName>
    </submittedName>
</protein>
<evidence type="ECO:0000313" key="5">
    <source>
        <dbReference type="EMBL" id="VDD89957.1"/>
    </source>
</evidence>
<reference evidence="5 6" key="2">
    <citation type="submission" date="2018-10" db="EMBL/GenBank/DDBJ databases">
        <authorList>
            <consortium name="Pathogen Informatics"/>
        </authorList>
    </citation>
    <scope>NUCLEOTIDE SEQUENCE [LARGE SCALE GENOMIC DNA]</scope>
</reference>
<proteinExistence type="predicted"/>
<dbReference type="InterPro" id="IPR036236">
    <property type="entry name" value="Znf_C2H2_sf"/>
</dbReference>